<comment type="caution">
    <text evidence="1">The sequence shown here is derived from an EMBL/GenBank/DDBJ whole genome shotgun (WGS) entry which is preliminary data.</text>
</comment>
<evidence type="ECO:0000313" key="2">
    <source>
        <dbReference type="Proteomes" id="UP000282311"/>
    </source>
</evidence>
<keyword evidence="2" id="KW-1185">Reference proteome</keyword>
<dbReference type="InterPro" id="IPR024524">
    <property type="entry name" value="DUF3800"/>
</dbReference>
<accession>A0A3B0AHS1</accession>
<evidence type="ECO:0000313" key="1">
    <source>
        <dbReference type="EMBL" id="RKN60053.1"/>
    </source>
</evidence>
<dbReference type="RefSeq" id="WP_120752083.1">
    <property type="nucleotide sequence ID" value="NZ_RBAH01000060.1"/>
</dbReference>
<dbReference type="Pfam" id="PF12686">
    <property type="entry name" value="DUF3800"/>
    <property type="match status" value="1"/>
</dbReference>
<dbReference type="OrthoDB" id="1494417at2"/>
<name>A0A3B0AHS1_9BACL</name>
<dbReference type="AlphaFoldDB" id="A0A3B0AHS1"/>
<protein>
    <recommendedName>
        <fullName evidence="3">DUF3800 domain-containing protein</fullName>
    </recommendedName>
</protein>
<dbReference type="Proteomes" id="UP000282311">
    <property type="component" value="Unassembled WGS sequence"/>
</dbReference>
<organism evidence="1 2">
    <name type="scientific">Paenibacillus ginsengarvi</name>
    <dbReference type="NCBI Taxonomy" id="400777"/>
    <lineage>
        <taxon>Bacteria</taxon>
        <taxon>Bacillati</taxon>
        <taxon>Bacillota</taxon>
        <taxon>Bacilli</taxon>
        <taxon>Bacillales</taxon>
        <taxon>Paenibacillaceae</taxon>
        <taxon>Paenibacillus</taxon>
    </lineage>
</organism>
<evidence type="ECO:0008006" key="3">
    <source>
        <dbReference type="Google" id="ProtNLM"/>
    </source>
</evidence>
<dbReference type="EMBL" id="RBAH01000060">
    <property type="protein sequence ID" value="RKN60053.1"/>
    <property type="molecule type" value="Genomic_DNA"/>
</dbReference>
<reference evidence="1 2" key="1">
    <citation type="journal article" date="2007" name="Int. J. Syst. Evol. Microbiol.">
        <title>Paenibacillus ginsengarvi sp. nov., isolated from soil from ginseng cultivation.</title>
        <authorList>
            <person name="Yoon M.H."/>
            <person name="Ten L.N."/>
            <person name="Im W.T."/>
        </authorList>
    </citation>
    <scope>NUCLEOTIDE SEQUENCE [LARGE SCALE GENOMIC DNA]</scope>
    <source>
        <strain evidence="1 2">KCTC 13059</strain>
    </source>
</reference>
<proteinExistence type="predicted"/>
<gene>
    <name evidence="1" type="ORF">D7M11_35960</name>
</gene>
<sequence>MNKLKYADFLTELQKGSQYGVFIDETGIPNKENKKTWVAVIINPTIMREIFVSIDSVIKGASEFTELELKELHFVDIYNGKKGYRDIPFGKRLGIFKVLVDLFKHYNLPILVQSMSPEFLQQFEDLYSQGITSFGPFDLTNYNDMGLFYLLHKVKHYILEHRSNNHELARVFIDENYKKNGVGILTPLFKDVFLDSGVFFGDSADITPIQLADFAAFSLNRTQLFIKSSEPKIRDVSLLEILSPLAEQYIDIDKIKATIIRSNSTQNE</sequence>